<name>A0ABV6BRV3_9FLAO</name>
<organism evidence="1 2">
    <name type="scientific">Flavobacterium procerum</name>
    <dbReference type="NCBI Taxonomy" id="1455569"/>
    <lineage>
        <taxon>Bacteria</taxon>
        <taxon>Pseudomonadati</taxon>
        <taxon>Bacteroidota</taxon>
        <taxon>Flavobacteriia</taxon>
        <taxon>Flavobacteriales</taxon>
        <taxon>Flavobacteriaceae</taxon>
        <taxon>Flavobacterium</taxon>
    </lineage>
</organism>
<evidence type="ECO:0000313" key="2">
    <source>
        <dbReference type="Proteomes" id="UP001589734"/>
    </source>
</evidence>
<reference evidence="1 2" key="1">
    <citation type="submission" date="2024-09" db="EMBL/GenBank/DDBJ databases">
        <authorList>
            <person name="Sun Q."/>
            <person name="Mori K."/>
        </authorList>
    </citation>
    <scope>NUCLEOTIDE SEQUENCE [LARGE SCALE GENOMIC DNA]</scope>
    <source>
        <strain evidence="1 2">CGMCC 1.12926</strain>
    </source>
</reference>
<protein>
    <submittedName>
        <fullName evidence="1">DUF4280 domain-containing protein</fullName>
    </submittedName>
</protein>
<dbReference type="InterPro" id="IPR025460">
    <property type="entry name" value="DUF4280"/>
</dbReference>
<keyword evidence="2" id="KW-1185">Reference proteome</keyword>
<dbReference type="RefSeq" id="WP_379685130.1">
    <property type="nucleotide sequence ID" value="NZ_JBHLYW010000008.1"/>
</dbReference>
<evidence type="ECO:0000313" key="1">
    <source>
        <dbReference type="EMBL" id="MFC0077372.1"/>
    </source>
</evidence>
<proteinExistence type="predicted"/>
<sequence length="729" mass="83537">MAKYICNGAKCKCTLSDSEGTLMVNSQNKIFIQNKLMATENEKTFLPHFVSCKKTDPPTPCVPVIDAPWSSAKSDVFQTQNKGLLEDSECQCTQGGTISIVDSKQSATNNVILGDYSSKPTEISNVYVKIRTLEDYKGEFGFDWLDLDPETMEIQKIQGVPFENIEYFYRKGNTPADLGDIVAVRSDTDKQDAKQAIKENYGFTNFYNHVDIPFVLLQPNPDPEVFIKLSLEVFFKGTPQDDYISITGDDYYEFEIVGGEKDKKTTRKKITSNEKLLLKVKCLKESLDIKYAFVHTGALGPREVGGLNMMENKVLELKFRVIALVSNEGNPSEKAKALFKKFKDGEITKYLNENSLNQAGYKVVIENQEMFTNLDNPSVNLDNYLYAFDKKDWESKSYYRLENNIGMLFYKIDVDSGKKNDEGEPIMITKSIDYVTIEEYTKKLKVKYSGGLIILGDGKAMNNEAVAFSRTEPLNHDTIFVYNNTNKKDTYAHEISHMLGLPHLFYHLEEMNDYNIIRNNILGNGEPELIDGRKNPLYIAGILKTIKKTETSSHDKYSQVNLFGKKNDLINSLDSIITKYESIKDKNIEDKKEVKAKYKNYPDSYKINSSQTKKQYIDVCDTWIDFANTLIGENTLAKENLSDKKDSGYIQLNVVGNFLKKDFLKLLNQSLKYYNLVINQINSNYIMFKQSSTDKLITKNFMDYHNNDKRLFLMRNQIIIMRNDINNYV</sequence>
<comment type="caution">
    <text evidence="1">The sequence shown here is derived from an EMBL/GenBank/DDBJ whole genome shotgun (WGS) entry which is preliminary data.</text>
</comment>
<dbReference type="Proteomes" id="UP001589734">
    <property type="component" value="Unassembled WGS sequence"/>
</dbReference>
<dbReference type="Pfam" id="PF14107">
    <property type="entry name" value="DUF4280"/>
    <property type="match status" value="1"/>
</dbReference>
<dbReference type="EMBL" id="JBHLYW010000008">
    <property type="protein sequence ID" value="MFC0077372.1"/>
    <property type="molecule type" value="Genomic_DNA"/>
</dbReference>
<accession>A0ABV6BRV3</accession>
<gene>
    <name evidence="1" type="ORF">ACFFLS_10000</name>
</gene>